<dbReference type="Gene3D" id="1.10.8.430">
    <property type="entry name" value="Helical domain of apoptotic protease-activating factors"/>
    <property type="match status" value="1"/>
</dbReference>
<dbReference type="EMBL" id="JAUIZM010000008">
    <property type="protein sequence ID" value="KAK1369005.1"/>
    <property type="molecule type" value="Genomic_DNA"/>
</dbReference>
<reference evidence="4" key="2">
    <citation type="submission" date="2023-05" db="EMBL/GenBank/DDBJ databases">
        <authorList>
            <person name="Schelkunov M.I."/>
        </authorList>
    </citation>
    <scope>NUCLEOTIDE SEQUENCE</scope>
    <source>
        <strain evidence="4">Hsosn_3</strain>
        <tissue evidence="4">Leaf</tissue>
    </source>
</reference>
<dbReference type="GO" id="GO:0006952">
    <property type="term" value="P:defense response"/>
    <property type="evidence" value="ECO:0007669"/>
    <property type="project" value="UniProtKB-KW"/>
</dbReference>
<dbReference type="GO" id="GO:0043531">
    <property type="term" value="F:ADP binding"/>
    <property type="evidence" value="ECO:0007669"/>
    <property type="project" value="InterPro"/>
</dbReference>
<evidence type="ECO:0000313" key="5">
    <source>
        <dbReference type="Proteomes" id="UP001237642"/>
    </source>
</evidence>
<dbReference type="Proteomes" id="UP001237642">
    <property type="component" value="Unassembled WGS sequence"/>
</dbReference>
<dbReference type="InterPro" id="IPR042197">
    <property type="entry name" value="Apaf_helical"/>
</dbReference>
<dbReference type="InterPro" id="IPR002182">
    <property type="entry name" value="NB-ARC"/>
</dbReference>
<sequence length="134" mass="15136">MTLRNECMNKVISRKKLKVISIVGMAGIGRVDDIWSNEAWDDFQSCFPDDNNGSKIMLTTRLKDVALHAQSDGNLLCLPFLTEEESFDLFKRKTFPTGNFFNELKVLIGKTILKKCNGLPLAIVVIAGFLKNYF</sequence>
<protein>
    <recommendedName>
        <fullName evidence="3">NB-ARC domain-containing protein</fullName>
    </recommendedName>
</protein>
<evidence type="ECO:0000256" key="2">
    <source>
        <dbReference type="ARBA" id="ARBA00022821"/>
    </source>
</evidence>
<dbReference type="PANTHER" id="PTHR36766">
    <property type="entry name" value="PLANT BROAD-SPECTRUM MILDEW RESISTANCE PROTEIN RPW8"/>
    <property type="match status" value="1"/>
</dbReference>
<organism evidence="4 5">
    <name type="scientific">Heracleum sosnowskyi</name>
    <dbReference type="NCBI Taxonomy" id="360622"/>
    <lineage>
        <taxon>Eukaryota</taxon>
        <taxon>Viridiplantae</taxon>
        <taxon>Streptophyta</taxon>
        <taxon>Embryophyta</taxon>
        <taxon>Tracheophyta</taxon>
        <taxon>Spermatophyta</taxon>
        <taxon>Magnoliopsida</taxon>
        <taxon>eudicotyledons</taxon>
        <taxon>Gunneridae</taxon>
        <taxon>Pentapetalae</taxon>
        <taxon>asterids</taxon>
        <taxon>campanulids</taxon>
        <taxon>Apiales</taxon>
        <taxon>Apiaceae</taxon>
        <taxon>Apioideae</taxon>
        <taxon>apioid superclade</taxon>
        <taxon>Tordylieae</taxon>
        <taxon>Tordyliinae</taxon>
        <taxon>Heracleum</taxon>
    </lineage>
</organism>
<keyword evidence="2" id="KW-0611">Plant defense</keyword>
<dbReference type="PANTHER" id="PTHR36766:SF44">
    <property type="entry name" value="NBS-CODING RESISTANCE GENE ANALOG"/>
    <property type="match status" value="1"/>
</dbReference>
<dbReference type="InterPro" id="IPR027417">
    <property type="entry name" value="P-loop_NTPase"/>
</dbReference>
<dbReference type="Gene3D" id="3.40.50.300">
    <property type="entry name" value="P-loop containing nucleotide triphosphate hydrolases"/>
    <property type="match status" value="1"/>
</dbReference>
<dbReference type="Pfam" id="PF00931">
    <property type="entry name" value="NB-ARC"/>
    <property type="match status" value="1"/>
</dbReference>
<feature type="domain" description="NB-ARC" evidence="3">
    <location>
        <begin position="31"/>
        <end position="96"/>
    </location>
</feature>
<keyword evidence="1" id="KW-0433">Leucine-rich repeat</keyword>
<evidence type="ECO:0000256" key="1">
    <source>
        <dbReference type="ARBA" id="ARBA00022614"/>
    </source>
</evidence>
<proteinExistence type="predicted"/>
<gene>
    <name evidence="4" type="ORF">POM88_035097</name>
</gene>
<name>A0AAD8HKJ2_9APIA</name>
<comment type="caution">
    <text evidence="4">The sequence shown here is derived from an EMBL/GenBank/DDBJ whole genome shotgun (WGS) entry which is preliminary data.</text>
</comment>
<keyword evidence="5" id="KW-1185">Reference proteome</keyword>
<reference evidence="4" key="1">
    <citation type="submission" date="2023-02" db="EMBL/GenBank/DDBJ databases">
        <title>Genome of toxic invasive species Heracleum sosnowskyi carries increased number of genes despite the absence of recent whole-genome duplications.</title>
        <authorList>
            <person name="Schelkunov M."/>
            <person name="Shtratnikova V."/>
            <person name="Makarenko M."/>
            <person name="Klepikova A."/>
            <person name="Omelchenko D."/>
            <person name="Novikova G."/>
            <person name="Obukhova E."/>
            <person name="Bogdanov V."/>
            <person name="Penin A."/>
            <person name="Logacheva M."/>
        </authorList>
    </citation>
    <scope>NUCLEOTIDE SEQUENCE</scope>
    <source>
        <strain evidence="4">Hsosn_3</strain>
        <tissue evidence="4">Leaf</tissue>
    </source>
</reference>
<evidence type="ECO:0000259" key="3">
    <source>
        <dbReference type="Pfam" id="PF00931"/>
    </source>
</evidence>
<dbReference type="AlphaFoldDB" id="A0AAD8HKJ2"/>
<evidence type="ECO:0000313" key="4">
    <source>
        <dbReference type="EMBL" id="KAK1369005.1"/>
    </source>
</evidence>
<accession>A0AAD8HKJ2</accession>
<dbReference type="SUPFAM" id="SSF52540">
    <property type="entry name" value="P-loop containing nucleoside triphosphate hydrolases"/>
    <property type="match status" value="1"/>
</dbReference>